<evidence type="ECO:0000313" key="4">
    <source>
        <dbReference type="Proteomes" id="UP000483820"/>
    </source>
</evidence>
<dbReference type="AlphaFoldDB" id="A0A6A5HVL3"/>
<feature type="domain" description="C-type lectin" evidence="2">
    <location>
        <begin position="411"/>
        <end position="566"/>
    </location>
</feature>
<name>A0A6A5HVL3_CAERE</name>
<protein>
    <recommendedName>
        <fullName evidence="2">C-type lectin domain-containing protein</fullName>
    </recommendedName>
</protein>
<accession>A0A6A5HVL3</accession>
<dbReference type="GeneID" id="78773382"/>
<organism evidence="3 4">
    <name type="scientific">Caenorhabditis remanei</name>
    <name type="common">Caenorhabditis vulgaris</name>
    <dbReference type="NCBI Taxonomy" id="31234"/>
    <lineage>
        <taxon>Eukaryota</taxon>
        <taxon>Metazoa</taxon>
        <taxon>Ecdysozoa</taxon>
        <taxon>Nematoda</taxon>
        <taxon>Chromadorea</taxon>
        <taxon>Rhabditida</taxon>
        <taxon>Rhabditina</taxon>
        <taxon>Rhabditomorpha</taxon>
        <taxon>Rhabditoidea</taxon>
        <taxon>Rhabditidae</taxon>
        <taxon>Peloderinae</taxon>
        <taxon>Caenorhabditis</taxon>
    </lineage>
</organism>
<proteinExistence type="predicted"/>
<evidence type="ECO:0000256" key="1">
    <source>
        <dbReference type="SAM" id="SignalP"/>
    </source>
</evidence>
<dbReference type="PANTHER" id="PTHR47753">
    <property type="entry name" value="C-TYPE LECTIN-RELATED"/>
    <property type="match status" value="1"/>
</dbReference>
<dbReference type="Pfam" id="PF00059">
    <property type="entry name" value="Lectin_C"/>
    <property type="match status" value="1"/>
</dbReference>
<dbReference type="SUPFAM" id="SSF56436">
    <property type="entry name" value="C-type lectin-like"/>
    <property type="match status" value="2"/>
</dbReference>
<dbReference type="Proteomes" id="UP000483820">
    <property type="component" value="Chromosome I"/>
</dbReference>
<dbReference type="SMART" id="SM00034">
    <property type="entry name" value="CLECT"/>
    <property type="match status" value="1"/>
</dbReference>
<evidence type="ECO:0000259" key="2">
    <source>
        <dbReference type="PROSITE" id="PS50041"/>
    </source>
</evidence>
<dbReference type="PANTHER" id="PTHR47753:SF2">
    <property type="entry name" value="C-TYPE LECTIN DOMAIN-CONTAINING PROTEIN"/>
    <property type="match status" value="1"/>
</dbReference>
<dbReference type="InterPro" id="IPR001304">
    <property type="entry name" value="C-type_lectin-like"/>
</dbReference>
<evidence type="ECO:0000313" key="3">
    <source>
        <dbReference type="EMBL" id="KAF1770846.1"/>
    </source>
</evidence>
<sequence length="576" mass="65625">MLMKILIIFGLLASIANAQVDRDWSFQRMCEFWDGGSSYRPRPNGFNSIEGDKCTFEYPVATDSRESAKRYCEENVPYHINDVTPGERTKCSAEATLICKNEWIQLFGRCYKMTKELMTRDNAVEHCKTQKDDATIGFLHRETLPFRIYDYFTRVSRLWIDASEAITKDLIDENVNGNLLLAIDGYMYNLPNIALTRVDSSETAMVLCEYTPPMNRAESNHLLKKYGEIYYPTVSTSEGAFIRTTSSLNRIDEDLFKDNRYCSRVMNPFIHNSNARSAIPTREFLDEVNKVQNGLIIRTAAFSKNSKKAERMKATCAPYTGAVHNVLLIDADGKQLSQLVDKSLWRKDEPKETCDAGSWSSALVSGRDGSPGLEAMSDARYAPIYCQNIVDTYSYGDCPDGFKPYYRKALGQKWCHRFFPDKMTFNDAEAHCQKHDSHLTGYTDPDEFRLLNELIGDNFTPVTPGNYHVLDTWIGSKRRPECIKTGSANIPGYEMDLSSPCSRVRVFEWLHGVAPNPPNFEADWDHIREPNFLSRQEECQSVMKRSKEEATLNDIACSRPFNFICGREAPVVMSSA</sequence>
<dbReference type="EMBL" id="WUAV01000001">
    <property type="protein sequence ID" value="KAF1770846.1"/>
    <property type="molecule type" value="Genomic_DNA"/>
</dbReference>
<dbReference type="CDD" id="cd00037">
    <property type="entry name" value="CLECT"/>
    <property type="match status" value="1"/>
</dbReference>
<dbReference type="PROSITE" id="PS50041">
    <property type="entry name" value="C_TYPE_LECTIN_2"/>
    <property type="match status" value="1"/>
</dbReference>
<reference evidence="3 4" key="1">
    <citation type="submission" date="2019-12" db="EMBL/GenBank/DDBJ databases">
        <title>Chromosome-level assembly of the Caenorhabditis remanei genome.</title>
        <authorList>
            <person name="Teterina A.A."/>
            <person name="Willis J.H."/>
            <person name="Phillips P.C."/>
        </authorList>
    </citation>
    <scope>NUCLEOTIDE SEQUENCE [LARGE SCALE GENOMIC DNA]</scope>
    <source>
        <strain evidence="3 4">PX506</strain>
        <tissue evidence="3">Whole organism</tissue>
    </source>
</reference>
<dbReference type="KEGG" id="crq:GCK72_002670"/>
<dbReference type="InterPro" id="IPR016187">
    <property type="entry name" value="CTDL_fold"/>
</dbReference>
<dbReference type="RefSeq" id="XP_053592184.1">
    <property type="nucleotide sequence ID" value="XM_053723539.1"/>
</dbReference>
<keyword evidence="1" id="KW-0732">Signal</keyword>
<dbReference type="CTD" id="78773382"/>
<dbReference type="InterPro" id="IPR016186">
    <property type="entry name" value="C-type_lectin-like/link_sf"/>
</dbReference>
<comment type="caution">
    <text evidence="3">The sequence shown here is derived from an EMBL/GenBank/DDBJ whole genome shotgun (WGS) entry which is preliminary data.</text>
</comment>
<feature type="signal peptide" evidence="1">
    <location>
        <begin position="1"/>
        <end position="18"/>
    </location>
</feature>
<gene>
    <name evidence="3" type="ORF">GCK72_002670</name>
</gene>
<feature type="chain" id="PRO_5025648457" description="C-type lectin domain-containing protein" evidence="1">
    <location>
        <begin position="19"/>
        <end position="576"/>
    </location>
</feature>
<dbReference type="Gene3D" id="3.10.100.10">
    <property type="entry name" value="Mannose-Binding Protein A, subunit A"/>
    <property type="match status" value="1"/>
</dbReference>